<feature type="domain" description="SDH C-terminal" evidence="11">
    <location>
        <begin position="287"/>
        <end position="320"/>
    </location>
</feature>
<feature type="active site" description="Proton acceptor" evidence="8">
    <location>
        <position position="110"/>
    </location>
</feature>
<sequence>MRYDRRTIPCIFQTAPVRKPGAASLTTMTNHTSSGPTAPAAPVEPADRYAVIGHPVEHSQSPYIHAEFAHETGQHLTYERLLAPLDAFAATVRTFIESGARGANVTVPFKLEAHALADHLTERAQAAGAVNTLVFDARGITGDNTDGVGLVRDIEGPLDVSLAGRRVLVLGAGGASRGALLPLIAAGPSLLFVANRTAARADELVARFADAARNAGVSLAGGGWDTIPTDFDVVVNATAGSLQGDVPPLPPGVYATGALAYDMMYGAHPTVFMTHATAHGAAKVADGLGMLVEQAAEAFAVWRGVRPSAAATQAVRAALRARLVAKG</sequence>
<dbReference type="SUPFAM" id="SSF51735">
    <property type="entry name" value="NAD(P)-binding Rossmann-fold domains"/>
    <property type="match status" value="1"/>
</dbReference>
<evidence type="ECO:0000256" key="3">
    <source>
        <dbReference type="ARBA" id="ARBA00022605"/>
    </source>
</evidence>
<reference evidence="12 13" key="1">
    <citation type="submission" date="2019-08" db="EMBL/GenBank/DDBJ databases">
        <authorList>
            <person name="Peeters C."/>
        </authorList>
    </citation>
    <scope>NUCLEOTIDE SEQUENCE [LARGE SCALE GENOMIC DNA]</scope>
    <source>
        <strain evidence="12 13">LMG 31115</strain>
    </source>
</reference>
<feature type="domain" description="Quinate/shikimate 5-dehydrogenase/glutamyl-tRNA reductase" evidence="9">
    <location>
        <begin position="161"/>
        <end position="239"/>
    </location>
</feature>
<dbReference type="UniPathway" id="UPA00053">
    <property type="reaction ID" value="UER00087"/>
</dbReference>
<feature type="binding site" evidence="8">
    <location>
        <position position="146"/>
    </location>
    <ligand>
        <name>shikimate</name>
        <dbReference type="ChEBI" id="CHEBI:36208"/>
    </ligand>
</feature>
<dbReference type="InterPro" id="IPR036291">
    <property type="entry name" value="NAD(P)-bd_dom_sf"/>
</dbReference>
<comment type="catalytic activity">
    <reaction evidence="7 8">
        <text>shikimate + NADP(+) = 3-dehydroshikimate + NADPH + H(+)</text>
        <dbReference type="Rhea" id="RHEA:17737"/>
        <dbReference type="ChEBI" id="CHEBI:15378"/>
        <dbReference type="ChEBI" id="CHEBI:16630"/>
        <dbReference type="ChEBI" id="CHEBI:36208"/>
        <dbReference type="ChEBI" id="CHEBI:57783"/>
        <dbReference type="ChEBI" id="CHEBI:58349"/>
        <dbReference type="EC" id="1.1.1.25"/>
    </reaction>
</comment>
<dbReference type="HAMAP" id="MF_00222">
    <property type="entry name" value="Shikimate_DH_AroE"/>
    <property type="match status" value="1"/>
</dbReference>
<evidence type="ECO:0000256" key="6">
    <source>
        <dbReference type="ARBA" id="ARBA00023141"/>
    </source>
</evidence>
<feature type="binding site" evidence="8">
    <location>
        <position position="122"/>
    </location>
    <ligand>
        <name>NADP(+)</name>
        <dbReference type="ChEBI" id="CHEBI:58349"/>
    </ligand>
</feature>
<evidence type="ECO:0000256" key="1">
    <source>
        <dbReference type="ARBA" id="ARBA00004871"/>
    </source>
</evidence>
<comment type="pathway">
    <text evidence="1 8">Metabolic intermediate biosynthesis; chorismate biosynthesis; chorismate from D-erythrose 4-phosphate and phosphoenolpyruvate: step 4/7.</text>
</comment>
<comment type="subunit">
    <text evidence="8">Homodimer.</text>
</comment>
<dbReference type="EMBL" id="CABPSI010000006">
    <property type="protein sequence ID" value="VVE52511.1"/>
    <property type="molecule type" value="Genomic_DNA"/>
</dbReference>
<dbReference type="PANTHER" id="PTHR21089:SF1">
    <property type="entry name" value="BIFUNCTIONAL 3-DEHYDROQUINATE DEHYDRATASE_SHIKIMATE DEHYDROGENASE, CHLOROPLASTIC"/>
    <property type="match status" value="1"/>
</dbReference>
<keyword evidence="13" id="KW-1185">Reference proteome</keyword>
<feature type="binding site" evidence="8">
    <location>
        <position position="263"/>
    </location>
    <ligand>
        <name>NADP(+)</name>
        <dbReference type="ChEBI" id="CHEBI:58349"/>
    </ligand>
</feature>
<dbReference type="GO" id="GO:0019632">
    <property type="term" value="P:shikimate metabolic process"/>
    <property type="evidence" value="ECO:0007669"/>
    <property type="project" value="InterPro"/>
</dbReference>
<evidence type="ECO:0000313" key="12">
    <source>
        <dbReference type="EMBL" id="VVE52511.1"/>
    </source>
</evidence>
<proteinExistence type="inferred from homology"/>
<dbReference type="GO" id="GO:0009073">
    <property type="term" value="P:aromatic amino acid family biosynthetic process"/>
    <property type="evidence" value="ECO:0007669"/>
    <property type="project" value="UniProtKB-KW"/>
</dbReference>
<evidence type="ECO:0000256" key="4">
    <source>
        <dbReference type="ARBA" id="ARBA00022857"/>
    </source>
</evidence>
<evidence type="ECO:0000256" key="7">
    <source>
        <dbReference type="ARBA" id="ARBA00049442"/>
    </source>
</evidence>
<feature type="binding site" evidence="8">
    <location>
        <position position="106"/>
    </location>
    <ligand>
        <name>shikimate</name>
        <dbReference type="ChEBI" id="CHEBI:36208"/>
    </ligand>
</feature>
<dbReference type="FunFam" id="3.40.50.10860:FF:000006">
    <property type="entry name" value="Shikimate dehydrogenase (NADP(+))"/>
    <property type="match status" value="1"/>
</dbReference>
<dbReference type="InterPro" id="IPR006151">
    <property type="entry name" value="Shikm_DH/Glu-tRNA_Rdtase"/>
</dbReference>
<keyword evidence="4 8" id="KW-0521">NADP</keyword>
<evidence type="ECO:0000259" key="10">
    <source>
        <dbReference type="Pfam" id="PF08501"/>
    </source>
</evidence>
<protein>
    <recommendedName>
        <fullName evidence="2 8">Shikimate dehydrogenase (NADP(+))</fullName>
        <shortName evidence="8">SDH</shortName>
        <ecNumber evidence="2 8">1.1.1.25</ecNumber>
    </recommendedName>
</protein>
<dbReference type="Pfam" id="PF18317">
    <property type="entry name" value="SDH_C"/>
    <property type="match status" value="1"/>
</dbReference>
<organism evidence="12 13">
    <name type="scientific">Pandoraea iniqua</name>
    <dbReference type="NCBI Taxonomy" id="2508288"/>
    <lineage>
        <taxon>Bacteria</taxon>
        <taxon>Pseudomonadati</taxon>
        <taxon>Pseudomonadota</taxon>
        <taxon>Betaproteobacteria</taxon>
        <taxon>Burkholderiales</taxon>
        <taxon>Burkholderiaceae</taxon>
        <taxon>Pandoraea</taxon>
    </lineage>
</organism>
<evidence type="ECO:0000256" key="2">
    <source>
        <dbReference type="ARBA" id="ARBA00012962"/>
    </source>
</evidence>
<dbReference type="EC" id="1.1.1.25" evidence="2 8"/>
<feature type="binding site" evidence="8">
    <location>
        <begin position="171"/>
        <end position="175"/>
    </location>
    <ligand>
        <name>NADP(+)</name>
        <dbReference type="ChEBI" id="CHEBI:58349"/>
    </ligand>
</feature>
<keyword evidence="6 8" id="KW-0057">Aromatic amino acid biosynthesis</keyword>
<dbReference type="Pfam" id="PF01488">
    <property type="entry name" value="Shikimate_DH"/>
    <property type="match status" value="1"/>
</dbReference>
<feature type="binding site" evidence="8">
    <location>
        <begin position="59"/>
        <end position="61"/>
    </location>
    <ligand>
        <name>shikimate</name>
        <dbReference type="ChEBI" id="CHEBI:36208"/>
    </ligand>
</feature>
<dbReference type="SUPFAM" id="SSF53223">
    <property type="entry name" value="Aminoacid dehydrogenase-like, N-terminal domain"/>
    <property type="match status" value="1"/>
</dbReference>
<dbReference type="Pfam" id="PF08501">
    <property type="entry name" value="Shikimate_dh_N"/>
    <property type="match status" value="1"/>
</dbReference>
<dbReference type="AlphaFoldDB" id="A0A5E4YUJ7"/>
<dbReference type="InterPro" id="IPR041121">
    <property type="entry name" value="SDH_C"/>
</dbReference>
<dbReference type="GO" id="GO:0008652">
    <property type="term" value="P:amino acid biosynthetic process"/>
    <property type="evidence" value="ECO:0007669"/>
    <property type="project" value="UniProtKB-KW"/>
</dbReference>
<dbReference type="CDD" id="cd01065">
    <property type="entry name" value="NAD_bind_Shikimate_DH"/>
    <property type="match status" value="1"/>
</dbReference>
<feature type="binding site" evidence="8">
    <location>
        <position position="265"/>
    </location>
    <ligand>
        <name>shikimate</name>
        <dbReference type="ChEBI" id="CHEBI:36208"/>
    </ligand>
</feature>
<evidence type="ECO:0000259" key="11">
    <source>
        <dbReference type="Pfam" id="PF18317"/>
    </source>
</evidence>
<evidence type="ECO:0000256" key="5">
    <source>
        <dbReference type="ARBA" id="ARBA00023002"/>
    </source>
</evidence>
<dbReference type="GO" id="GO:0005829">
    <property type="term" value="C:cytosol"/>
    <property type="evidence" value="ECO:0007669"/>
    <property type="project" value="TreeGrafter"/>
</dbReference>
<dbReference type="InterPro" id="IPR013708">
    <property type="entry name" value="Shikimate_DH-bd_N"/>
</dbReference>
<dbReference type="GO" id="GO:0004764">
    <property type="term" value="F:shikimate 3-dehydrogenase (NADP+) activity"/>
    <property type="evidence" value="ECO:0007669"/>
    <property type="project" value="UniProtKB-UniRule"/>
</dbReference>
<keyword evidence="3 8" id="KW-0028">Amino-acid biosynthesis</keyword>
<evidence type="ECO:0000313" key="13">
    <source>
        <dbReference type="Proteomes" id="UP000333828"/>
    </source>
</evidence>
<dbReference type="GO" id="GO:0050661">
    <property type="term" value="F:NADP binding"/>
    <property type="evidence" value="ECO:0007669"/>
    <property type="project" value="InterPro"/>
</dbReference>
<dbReference type="PANTHER" id="PTHR21089">
    <property type="entry name" value="SHIKIMATE DEHYDROGENASE"/>
    <property type="match status" value="1"/>
</dbReference>
<comment type="function">
    <text evidence="8">Involved in the biosynthesis of the chorismate, which leads to the biosynthesis of aromatic amino acids. Catalyzes the reversible NADPH linked reduction of 3-dehydroshikimate (DHSA) to yield shikimate (SA).</text>
</comment>
<accession>A0A5E4YUJ7</accession>
<comment type="similarity">
    <text evidence="8">Belongs to the shikimate dehydrogenase family.</text>
</comment>
<evidence type="ECO:0000259" key="9">
    <source>
        <dbReference type="Pfam" id="PF01488"/>
    </source>
</evidence>
<dbReference type="InterPro" id="IPR022893">
    <property type="entry name" value="Shikimate_DH_fam"/>
</dbReference>
<name>A0A5E4YUJ7_9BURK</name>
<dbReference type="NCBIfam" id="NF001310">
    <property type="entry name" value="PRK00258.1-2"/>
    <property type="match status" value="1"/>
</dbReference>
<feature type="binding site" evidence="8">
    <location>
        <position position="287"/>
    </location>
    <ligand>
        <name>NADP(+)</name>
        <dbReference type="ChEBI" id="CHEBI:58349"/>
    </ligand>
</feature>
<dbReference type="Gene3D" id="3.40.50.10860">
    <property type="entry name" value="Leucine Dehydrogenase, chain A, domain 1"/>
    <property type="match status" value="1"/>
</dbReference>
<evidence type="ECO:0000256" key="8">
    <source>
        <dbReference type="HAMAP-Rule" id="MF_00222"/>
    </source>
</evidence>
<feature type="binding site" evidence="8">
    <location>
        <position position="294"/>
    </location>
    <ligand>
        <name>shikimate</name>
        <dbReference type="ChEBI" id="CHEBI:36208"/>
    </ligand>
</feature>
<dbReference type="InterPro" id="IPR011342">
    <property type="entry name" value="Shikimate_DH"/>
</dbReference>
<dbReference type="Gene3D" id="3.40.50.720">
    <property type="entry name" value="NAD(P)-binding Rossmann-like Domain"/>
    <property type="match status" value="1"/>
</dbReference>
<dbReference type="Proteomes" id="UP000333828">
    <property type="component" value="Unassembled WGS sequence"/>
</dbReference>
<keyword evidence="5 8" id="KW-0560">Oxidoreductase</keyword>
<feature type="binding site" evidence="8">
    <location>
        <position position="131"/>
    </location>
    <ligand>
        <name>shikimate</name>
        <dbReference type="ChEBI" id="CHEBI:36208"/>
    </ligand>
</feature>
<dbReference type="NCBIfam" id="TIGR00507">
    <property type="entry name" value="aroE"/>
    <property type="match status" value="1"/>
</dbReference>
<dbReference type="GO" id="GO:0009423">
    <property type="term" value="P:chorismate biosynthetic process"/>
    <property type="evidence" value="ECO:0007669"/>
    <property type="project" value="UniProtKB-UniRule"/>
</dbReference>
<dbReference type="InterPro" id="IPR046346">
    <property type="entry name" value="Aminoacid_DH-like_N_sf"/>
</dbReference>
<feature type="domain" description="Shikimate dehydrogenase substrate binding N-terminal" evidence="10">
    <location>
        <begin position="51"/>
        <end position="133"/>
    </location>
</feature>
<gene>
    <name evidence="8 12" type="primary">aroE</name>
    <name evidence="12" type="ORF">PIN31115_04762</name>
</gene>
<feature type="binding site" evidence="8">
    <location>
        <begin position="195"/>
        <end position="200"/>
    </location>
    <ligand>
        <name>NADP(+)</name>
        <dbReference type="ChEBI" id="CHEBI:58349"/>
    </ligand>
</feature>